<dbReference type="Pfam" id="PF00501">
    <property type="entry name" value="AMP-binding"/>
    <property type="match status" value="1"/>
</dbReference>
<dbReference type="InterPro" id="IPR045851">
    <property type="entry name" value="AMP-bd_C_sf"/>
</dbReference>
<dbReference type="InterPro" id="IPR009081">
    <property type="entry name" value="PP-bd_ACP"/>
</dbReference>
<keyword evidence="6" id="KW-1185">Reference proteome</keyword>
<dbReference type="GO" id="GO:0003824">
    <property type="term" value="F:catalytic activity"/>
    <property type="evidence" value="ECO:0007669"/>
    <property type="project" value="InterPro"/>
</dbReference>
<dbReference type="Pfam" id="PF00975">
    <property type="entry name" value="Thioesterase"/>
    <property type="match status" value="1"/>
</dbReference>
<dbReference type="InterPro" id="IPR001031">
    <property type="entry name" value="Thioesterase"/>
</dbReference>
<comment type="cofactor">
    <cofactor evidence="1">
        <name>pantetheine 4'-phosphate</name>
        <dbReference type="ChEBI" id="CHEBI:47942"/>
    </cofactor>
</comment>
<accession>A0A4V0P2P9</accession>
<dbReference type="CDD" id="cd05930">
    <property type="entry name" value="A_NRPS"/>
    <property type="match status" value="1"/>
</dbReference>
<dbReference type="Pfam" id="PF00550">
    <property type="entry name" value="PP-binding"/>
    <property type="match status" value="1"/>
</dbReference>
<dbReference type="Gene3D" id="1.10.1200.10">
    <property type="entry name" value="ACP-like"/>
    <property type="match status" value="1"/>
</dbReference>
<dbReference type="PROSITE" id="PS50075">
    <property type="entry name" value="CARRIER"/>
    <property type="match status" value="1"/>
</dbReference>
<dbReference type="InterPro" id="IPR023213">
    <property type="entry name" value="CAT-like_dom_sf"/>
</dbReference>
<sequence length="1337" mass="156237">MTYKIKLSPYHKTFYYEWKLNQNRTDYHIVLDQELNGNLNIEQLEKGLVQFVNHHVLFNSHIIMENNELYWVKNNNISKLLYIENELLTYDYHNYIKEPIDLENGPLYRFLLFKTGLNQFRFILIGNHILLDALSTIDIYNKLSFYYNNNSEELFTNLSIINSINDLSENLHQYINQHSKNFKSFWKTKLENCEILSLDFLNISSHFEENIINDNSIQSKFGISEIYFELNKEQIQIISNIKRKYKITPYLFSKIIYAVTLYKYTQQNNFCICYPISIKEGIDLQFGAHVNLNLLPFSIHENLTFEELMNQSILFIKQLKQNNVNYGYIPYYEVNNLMKCKYDNIIFSSSNFQSYSLSFNDIDASVVKNSNIGFSHNIIFQFEADAQKIKFRLDYKHQNVSKYLINLFIQNYMNIYNQTLTYFLEDKKLDMLISRFIFNNAKGNLKLFNHPLSNLNFINKSQNITKLFELQVDKNPNSTALVYNNLQFSYKEINIRANQLANFIKTNIEIGKTHFVAFCLNRSEQMIISILAILKLGKAYCPLDPNFPKERIQYILNDANPDIILVENDTKDIIKNIYPEKQICINSKNILLKIHKQPYHNLNEPINSDNLTYLLYTSGTTGRPKGVMMGQASCVNRILFMIKTNEMTDNDSYLFKTNIIFDVSFSDIFCTLLSGGKLYITKKIFDINEIETLIKENNINICHFVPSQFKIFSNNVNLNHLKSLNKIMISGESIELRHFQRFLNQGKSFYNYYGPTETGEVTVKVFSSPRSDNKLKSNVSYIGKSFDHTNIYVLDKSLQFLPIYATGELYLGGICIAEGYLNNCELTNEKFIDNPYQTDIEKNLNINSKLYKTGDLVRLTENGEIEYIGRIDNQIKIRGHRIELSEIENVMLTYPGMNQVAVIAKSLQKETSENDNNNKTLICYYVAYNPISIENLNSYLSTKLPDYMVPSFYEKIDQLPLNSSGKLNIKALPEPSFEKNEQYMPSRNELERNLCDVWEKVLSLPSGKIGISDDFFRIGGNSINAIELLHKINKNFDVNISLAEFYIHKNIMKLSELIKNEINSLKGIIKLNNSYAKEKMFMVHPAHSGSEVYIPLAEKLTSLFQCYGIENYNLHHENKIKNISELAALYLRIMDENINNNETIHLLGWSLGGYFCLEMARQLEERGRKQIYIYLLDTFNHGGTQFEMKLDKNQFYEFIKNLNKFKNMNNVIHNEEYLDKVYLNTKIENLLANQKIPNKLNFSRVILFKAKELYSDHIETLENEILLLNIQDNRIAELLNSNSQLNIINAYGTNHISIADAHDLIIQEIKEYDRNPHFKLTLFQQEKEVNEQVSRAT</sequence>
<dbReference type="Proteomes" id="UP000291236">
    <property type="component" value="Chromosome"/>
</dbReference>
<dbReference type="InterPro" id="IPR020845">
    <property type="entry name" value="AMP-binding_CS"/>
</dbReference>
<dbReference type="InterPro" id="IPR025110">
    <property type="entry name" value="AMP-bd_C"/>
</dbReference>
<dbReference type="KEGG" id="sbf:JCM31447_24410"/>
<evidence type="ECO:0000313" key="5">
    <source>
        <dbReference type="EMBL" id="BBH53987.1"/>
    </source>
</evidence>
<dbReference type="Pfam" id="PF00668">
    <property type="entry name" value="Condensation"/>
    <property type="match status" value="1"/>
</dbReference>
<dbReference type="FunFam" id="3.40.50.980:FF:000001">
    <property type="entry name" value="Non-ribosomal peptide synthetase"/>
    <property type="match status" value="1"/>
</dbReference>
<reference evidence="5 6" key="1">
    <citation type="submission" date="2018-12" db="EMBL/GenBank/DDBJ databases">
        <title>Rubrispira sanarue gen. nov., sp., nov., a member of the order Silvanigrellales, isolated from a brackish lake in Hamamatsu Japan.</title>
        <authorList>
            <person name="Maejima Y."/>
            <person name="Iino T."/>
            <person name="Muraguchi Y."/>
            <person name="Fukuda K."/>
            <person name="Nojiri H."/>
            <person name="Ohkuma M."/>
            <person name="Moriuchi R."/>
            <person name="Dohra H."/>
            <person name="Kimbara K."/>
            <person name="Shintani M."/>
        </authorList>
    </citation>
    <scope>NUCLEOTIDE SEQUENCE [LARGE SCALE GENOMIC DNA]</scope>
    <source>
        <strain evidence="5 6">RF1110005</strain>
    </source>
</reference>
<dbReference type="InterPro" id="IPR000873">
    <property type="entry name" value="AMP-dep_synth/lig_dom"/>
</dbReference>
<keyword evidence="3" id="KW-0597">Phosphoprotein</keyword>
<dbReference type="NCBIfam" id="TIGR01733">
    <property type="entry name" value="AA-adenyl-dom"/>
    <property type="match status" value="1"/>
</dbReference>
<dbReference type="Gene3D" id="3.40.50.980">
    <property type="match status" value="2"/>
</dbReference>
<dbReference type="InterPro" id="IPR001242">
    <property type="entry name" value="Condensation_dom"/>
</dbReference>
<evidence type="ECO:0000313" key="6">
    <source>
        <dbReference type="Proteomes" id="UP000291236"/>
    </source>
</evidence>
<dbReference type="InterPro" id="IPR006162">
    <property type="entry name" value="Ppantetheine_attach_site"/>
</dbReference>
<organism evidence="5 6">
    <name type="scientific">Fluviispira sanaruensis</name>
    <dbReference type="NCBI Taxonomy" id="2493639"/>
    <lineage>
        <taxon>Bacteria</taxon>
        <taxon>Pseudomonadati</taxon>
        <taxon>Bdellovibrionota</taxon>
        <taxon>Oligoflexia</taxon>
        <taxon>Silvanigrellales</taxon>
        <taxon>Silvanigrellaceae</taxon>
        <taxon>Fluviispira</taxon>
    </lineage>
</organism>
<dbReference type="Gene3D" id="3.40.50.1820">
    <property type="entry name" value="alpha/beta hydrolase"/>
    <property type="match status" value="1"/>
</dbReference>
<dbReference type="InterPro" id="IPR036736">
    <property type="entry name" value="ACP-like_sf"/>
</dbReference>
<proteinExistence type="predicted"/>
<dbReference type="GO" id="GO:0031177">
    <property type="term" value="F:phosphopantetheine binding"/>
    <property type="evidence" value="ECO:0007669"/>
    <property type="project" value="TreeGrafter"/>
</dbReference>
<dbReference type="SUPFAM" id="SSF47336">
    <property type="entry name" value="ACP-like"/>
    <property type="match status" value="1"/>
</dbReference>
<keyword evidence="2" id="KW-0596">Phosphopantetheine</keyword>
<name>A0A4V0P2P9_FLUSA</name>
<dbReference type="InterPro" id="IPR029058">
    <property type="entry name" value="AB_hydrolase_fold"/>
</dbReference>
<dbReference type="SUPFAM" id="SSF52777">
    <property type="entry name" value="CoA-dependent acyltransferases"/>
    <property type="match status" value="2"/>
</dbReference>
<protein>
    <recommendedName>
        <fullName evidence="4">Carrier domain-containing protein</fullName>
    </recommendedName>
</protein>
<dbReference type="OrthoDB" id="9757559at2"/>
<dbReference type="Gene3D" id="3.30.559.30">
    <property type="entry name" value="Nonribosomal peptide synthetase, condensation domain"/>
    <property type="match status" value="1"/>
</dbReference>
<evidence type="ECO:0000256" key="2">
    <source>
        <dbReference type="ARBA" id="ARBA00022450"/>
    </source>
</evidence>
<dbReference type="PROSITE" id="PS00455">
    <property type="entry name" value="AMP_BINDING"/>
    <property type="match status" value="1"/>
</dbReference>
<evidence type="ECO:0000259" key="4">
    <source>
        <dbReference type="PROSITE" id="PS50075"/>
    </source>
</evidence>
<dbReference type="SUPFAM" id="SSF56801">
    <property type="entry name" value="Acetyl-CoA synthetase-like"/>
    <property type="match status" value="1"/>
</dbReference>
<dbReference type="RefSeq" id="WP_130610926.1">
    <property type="nucleotide sequence ID" value="NZ_AP019368.1"/>
</dbReference>
<dbReference type="SUPFAM" id="SSF53474">
    <property type="entry name" value="alpha/beta-Hydrolases"/>
    <property type="match status" value="1"/>
</dbReference>
<dbReference type="PROSITE" id="PS00012">
    <property type="entry name" value="PHOSPHOPANTETHEINE"/>
    <property type="match status" value="1"/>
</dbReference>
<dbReference type="PANTHER" id="PTHR45527:SF1">
    <property type="entry name" value="FATTY ACID SYNTHASE"/>
    <property type="match status" value="1"/>
</dbReference>
<dbReference type="PANTHER" id="PTHR45527">
    <property type="entry name" value="NONRIBOSOMAL PEPTIDE SYNTHETASE"/>
    <property type="match status" value="1"/>
</dbReference>
<dbReference type="Pfam" id="PF13193">
    <property type="entry name" value="AMP-binding_C"/>
    <property type="match status" value="1"/>
</dbReference>
<dbReference type="GO" id="GO:0043041">
    <property type="term" value="P:amino acid activation for nonribosomal peptide biosynthetic process"/>
    <property type="evidence" value="ECO:0007669"/>
    <property type="project" value="TreeGrafter"/>
</dbReference>
<evidence type="ECO:0000256" key="1">
    <source>
        <dbReference type="ARBA" id="ARBA00001957"/>
    </source>
</evidence>
<gene>
    <name evidence="5" type="ORF">JCM31447_24410</name>
</gene>
<dbReference type="Gene3D" id="3.30.559.10">
    <property type="entry name" value="Chloramphenicol acetyltransferase-like domain"/>
    <property type="match status" value="1"/>
</dbReference>
<dbReference type="GO" id="GO:0005737">
    <property type="term" value="C:cytoplasm"/>
    <property type="evidence" value="ECO:0007669"/>
    <property type="project" value="TreeGrafter"/>
</dbReference>
<dbReference type="Gene3D" id="2.30.38.10">
    <property type="entry name" value="Luciferase, Domain 3"/>
    <property type="match status" value="1"/>
</dbReference>
<dbReference type="InterPro" id="IPR010071">
    <property type="entry name" value="AA_adenyl_dom"/>
</dbReference>
<feature type="domain" description="Carrier" evidence="4">
    <location>
        <begin position="985"/>
        <end position="1062"/>
    </location>
</feature>
<evidence type="ECO:0000256" key="3">
    <source>
        <dbReference type="ARBA" id="ARBA00022553"/>
    </source>
</evidence>
<dbReference type="EMBL" id="AP019368">
    <property type="protein sequence ID" value="BBH53987.1"/>
    <property type="molecule type" value="Genomic_DNA"/>
</dbReference>
<dbReference type="Gene3D" id="3.30.300.30">
    <property type="match status" value="1"/>
</dbReference>
<dbReference type="GO" id="GO:0044550">
    <property type="term" value="P:secondary metabolite biosynthetic process"/>
    <property type="evidence" value="ECO:0007669"/>
    <property type="project" value="TreeGrafter"/>
</dbReference>